<feature type="domain" description="FAD-binding FR-type" evidence="8">
    <location>
        <begin position="276"/>
        <end position="393"/>
    </location>
</feature>
<name>A0A6U6I807_9STRA</name>
<dbReference type="PROSITE" id="PS51384">
    <property type="entry name" value="FAD_FR"/>
    <property type="match status" value="1"/>
</dbReference>
<feature type="transmembrane region" description="Helical" evidence="7">
    <location>
        <begin position="579"/>
        <end position="600"/>
    </location>
</feature>
<evidence type="ECO:0000256" key="2">
    <source>
        <dbReference type="ARBA" id="ARBA00022692"/>
    </source>
</evidence>
<dbReference type="PANTHER" id="PTHR11972">
    <property type="entry name" value="NADPH OXIDASE"/>
    <property type="match status" value="1"/>
</dbReference>
<keyword evidence="2 7" id="KW-0812">Transmembrane</keyword>
<dbReference type="Pfam" id="PF01794">
    <property type="entry name" value="Ferric_reduct"/>
    <property type="match status" value="1"/>
</dbReference>
<dbReference type="InterPro" id="IPR039261">
    <property type="entry name" value="FNR_nucleotide-bd"/>
</dbReference>
<evidence type="ECO:0000256" key="1">
    <source>
        <dbReference type="ARBA" id="ARBA00004141"/>
    </source>
</evidence>
<dbReference type="SFLD" id="SFLDS00052">
    <property type="entry name" value="Ferric_Reductase_Domain"/>
    <property type="match status" value="1"/>
</dbReference>
<evidence type="ECO:0000256" key="7">
    <source>
        <dbReference type="SAM" id="Phobius"/>
    </source>
</evidence>
<feature type="transmembrane region" description="Helical" evidence="7">
    <location>
        <begin position="44"/>
        <end position="63"/>
    </location>
</feature>
<dbReference type="SUPFAM" id="SSF63380">
    <property type="entry name" value="Riboflavin synthase domain-like"/>
    <property type="match status" value="1"/>
</dbReference>
<proteinExistence type="predicted"/>
<evidence type="ECO:0000256" key="3">
    <source>
        <dbReference type="ARBA" id="ARBA00022989"/>
    </source>
</evidence>
<dbReference type="InterPro" id="IPR050369">
    <property type="entry name" value="RBOH/FRE"/>
</dbReference>
<dbReference type="PANTHER" id="PTHR11972:SF193">
    <property type="entry name" value="FAD-BINDING FR-TYPE DOMAIN-CONTAINING PROTEIN"/>
    <property type="match status" value="1"/>
</dbReference>
<dbReference type="Pfam" id="PF08030">
    <property type="entry name" value="NAD_binding_6"/>
    <property type="match status" value="1"/>
</dbReference>
<feature type="transmembrane region" description="Helical" evidence="7">
    <location>
        <begin position="6"/>
        <end position="23"/>
    </location>
</feature>
<evidence type="ECO:0000313" key="9">
    <source>
        <dbReference type="EMBL" id="CAE2269340.1"/>
    </source>
</evidence>
<dbReference type="GO" id="GO:0016491">
    <property type="term" value="F:oxidoreductase activity"/>
    <property type="evidence" value="ECO:0007669"/>
    <property type="project" value="UniProtKB-KW"/>
</dbReference>
<dbReference type="InterPro" id="IPR013112">
    <property type="entry name" value="FAD-bd_8"/>
</dbReference>
<feature type="transmembrane region" description="Helical" evidence="7">
    <location>
        <begin position="199"/>
        <end position="219"/>
    </location>
</feature>
<dbReference type="PRINTS" id="PR00466">
    <property type="entry name" value="GP91PHOX"/>
</dbReference>
<dbReference type="InterPro" id="IPR017927">
    <property type="entry name" value="FAD-bd_FR_type"/>
</dbReference>
<dbReference type="EMBL" id="HBKQ01044993">
    <property type="protein sequence ID" value="CAE2269340.1"/>
    <property type="molecule type" value="Transcribed_RNA"/>
</dbReference>
<sequence length="778" mass="84347">MEIGNAFGMMAMIAFSFFLVPVTKHSPLLTMMDWDPIKAAVMHVWCGRTAILGVAVHGAMHMYRWAGLLGEDLLGVLVPPSGCWGSGLVPTTEHDEHELEHLDGDGHQSEPHEDEVDGGGHRYGIRFLHEGHDHGHDEHSYGCRRGLVSRLLRTLHEGHDHSDDHDHDHDDDNEACTAFQPSCVSPHTDCTCYHHFRNFTGLVALIFLLVILLSSLGPVRRKSFRLFYLIHMLSAPVVLIAAVMHYHRMVLYVSPSLLYYAACSIPNWVQAWFGRAKDGGVKIVSIREIPSATAGGETRQVVDLTLEATSEALRRYRPGQYLRVCVPSISSVWHPFTTNRVYVEGRPRGDKIRLLFRSYGPFTRSLAKELLQLGAQQSTMDDESSPSSRPPLLLADGFHGPTDRLSQALGHDVVIIVAGGIGITPYLSLLHELRSALARGVGNTRLLKLHWVCRDQKLIDFVRAEYLDVLLAAGCRGELGGGDCALRICIHGTDTDASNSYSDDPKTEPMPEVKAGGTDGEEGVGAWPSNPFKGEGANGSSPSSAAADLPAISLADGPGSPFAPSRFASASRDSIFGNLPYFVSFASIAWVGLAFVWYLYRRAIHRDDEVIPRIWGLGALALISLLVSLIANFITDSTDSVVWGIGRRGGVKVKFSPIAEDEPAEEVELFDTCKAKAATLEEGAALGQAALDAPSSLHIDGGGDSDSSQSSKGGVTVEMSRGRPDLYQLLDGMDGASSPALFLCGPMAMMKHIRSAARGGCFGCCPGNASVYEEAFEL</sequence>
<evidence type="ECO:0000256" key="6">
    <source>
        <dbReference type="SAM" id="MobiDB-lite"/>
    </source>
</evidence>
<protein>
    <recommendedName>
        <fullName evidence="8">FAD-binding FR-type domain-containing protein</fullName>
    </recommendedName>
</protein>
<dbReference type="InterPro" id="IPR017938">
    <property type="entry name" value="Riboflavin_synthase-like_b-brl"/>
</dbReference>
<keyword evidence="4" id="KW-0560">Oxidoreductase</keyword>
<evidence type="ECO:0000256" key="5">
    <source>
        <dbReference type="ARBA" id="ARBA00023136"/>
    </source>
</evidence>
<reference evidence="9" key="1">
    <citation type="submission" date="2021-01" db="EMBL/GenBank/DDBJ databases">
        <authorList>
            <person name="Corre E."/>
            <person name="Pelletier E."/>
            <person name="Niang G."/>
            <person name="Scheremetjew M."/>
            <person name="Finn R."/>
            <person name="Kale V."/>
            <person name="Holt S."/>
            <person name="Cochrane G."/>
            <person name="Meng A."/>
            <person name="Brown T."/>
            <person name="Cohen L."/>
        </authorList>
    </citation>
    <scope>NUCLEOTIDE SEQUENCE</scope>
    <source>
        <strain evidence="9">Isolate 1302-5</strain>
    </source>
</reference>
<accession>A0A6U6I807</accession>
<evidence type="ECO:0000256" key="4">
    <source>
        <dbReference type="ARBA" id="ARBA00023002"/>
    </source>
</evidence>
<dbReference type="EMBL" id="HBKQ01044994">
    <property type="protein sequence ID" value="CAE2269341.1"/>
    <property type="molecule type" value="Transcribed_RNA"/>
</dbReference>
<dbReference type="SUPFAM" id="SSF52343">
    <property type="entry name" value="Ferredoxin reductase-like, C-terminal NADP-linked domain"/>
    <property type="match status" value="1"/>
</dbReference>
<keyword evidence="5 7" id="KW-0472">Membrane</keyword>
<dbReference type="AlphaFoldDB" id="A0A6U6I807"/>
<organism evidence="9">
    <name type="scientific">Odontella aurita</name>
    <dbReference type="NCBI Taxonomy" id="265563"/>
    <lineage>
        <taxon>Eukaryota</taxon>
        <taxon>Sar</taxon>
        <taxon>Stramenopiles</taxon>
        <taxon>Ochrophyta</taxon>
        <taxon>Bacillariophyta</taxon>
        <taxon>Mediophyceae</taxon>
        <taxon>Biddulphiophycidae</taxon>
        <taxon>Eupodiscales</taxon>
        <taxon>Odontellaceae</taxon>
        <taxon>Odontella</taxon>
    </lineage>
</organism>
<feature type="region of interest" description="Disordered" evidence="6">
    <location>
        <begin position="698"/>
        <end position="718"/>
    </location>
</feature>
<feature type="region of interest" description="Disordered" evidence="6">
    <location>
        <begin position="496"/>
        <end position="545"/>
    </location>
</feature>
<comment type="subcellular location">
    <subcellularLocation>
        <location evidence="1">Membrane</location>
        <topology evidence="1">Multi-pass membrane protein</topology>
    </subcellularLocation>
</comment>
<feature type="region of interest" description="Disordered" evidence="6">
    <location>
        <begin position="98"/>
        <end position="117"/>
    </location>
</feature>
<feature type="compositionally biased region" description="Low complexity" evidence="6">
    <location>
        <begin position="534"/>
        <end position="545"/>
    </location>
</feature>
<gene>
    <name evidence="9" type="ORF">OAUR00152_LOCUS31025</name>
    <name evidence="10" type="ORF">OAUR00152_LOCUS31026</name>
</gene>
<dbReference type="Gene3D" id="3.40.50.80">
    <property type="entry name" value="Nucleotide-binding domain of ferredoxin-NADP reductase (FNR) module"/>
    <property type="match status" value="1"/>
</dbReference>
<dbReference type="GO" id="GO:0005886">
    <property type="term" value="C:plasma membrane"/>
    <property type="evidence" value="ECO:0007669"/>
    <property type="project" value="TreeGrafter"/>
</dbReference>
<feature type="transmembrane region" description="Helical" evidence="7">
    <location>
        <begin position="612"/>
        <end position="634"/>
    </location>
</feature>
<dbReference type="Pfam" id="PF08022">
    <property type="entry name" value="FAD_binding_8"/>
    <property type="match status" value="1"/>
</dbReference>
<feature type="compositionally biased region" description="Basic and acidic residues" evidence="6">
    <location>
        <begin position="98"/>
        <end position="111"/>
    </location>
</feature>
<keyword evidence="3 7" id="KW-1133">Transmembrane helix</keyword>
<dbReference type="InterPro" id="IPR013130">
    <property type="entry name" value="Fe3_Rdtase_TM_dom"/>
</dbReference>
<feature type="compositionally biased region" description="Low complexity" evidence="6">
    <location>
        <begin position="705"/>
        <end position="714"/>
    </location>
</feature>
<dbReference type="CDD" id="cd06186">
    <property type="entry name" value="NOX_Duox_like_FAD_NADP"/>
    <property type="match status" value="1"/>
</dbReference>
<evidence type="ECO:0000313" key="10">
    <source>
        <dbReference type="EMBL" id="CAE2269341.1"/>
    </source>
</evidence>
<evidence type="ECO:0000259" key="8">
    <source>
        <dbReference type="PROSITE" id="PS51384"/>
    </source>
</evidence>
<feature type="transmembrane region" description="Helical" evidence="7">
    <location>
        <begin position="226"/>
        <end position="246"/>
    </location>
</feature>
<dbReference type="InterPro" id="IPR013121">
    <property type="entry name" value="Fe_red_NAD-bd_6"/>
</dbReference>
<dbReference type="InterPro" id="IPR000778">
    <property type="entry name" value="Cyt_b245_heavy_chain"/>
</dbReference>